<feature type="transmembrane region" description="Helical" evidence="11">
    <location>
        <begin position="222"/>
        <end position="241"/>
    </location>
</feature>
<evidence type="ECO:0000256" key="5">
    <source>
        <dbReference type="ARBA" id="ARBA00023040"/>
    </source>
</evidence>
<evidence type="ECO:0000313" key="13">
    <source>
        <dbReference type="EMBL" id="CAJ0950802.1"/>
    </source>
</evidence>
<keyword evidence="6 11" id="KW-0472">Membrane</keyword>
<evidence type="ECO:0000313" key="14">
    <source>
        <dbReference type="Proteomes" id="UP001176940"/>
    </source>
</evidence>
<keyword evidence="14" id="KW-1185">Reference proteome</keyword>
<feature type="region of interest" description="Disordered" evidence="10">
    <location>
        <begin position="284"/>
        <end position="304"/>
    </location>
</feature>
<dbReference type="InterPro" id="IPR002455">
    <property type="entry name" value="GPCR3_GABA-B"/>
</dbReference>
<comment type="caution">
    <text evidence="13">The sequence shown here is derived from an EMBL/GenBank/DDBJ whole genome shotgun (WGS) entry which is preliminary data.</text>
</comment>
<feature type="transmembrane region" description="Helical" evidence="11">
    <location>
        <begin position="123"/>
        <end position="144"/>
    </location>
</feature>
<comment type="similarity">
    <text evidence="2">Belongs to the G-protein coupled receptor 3 family. GABA-B receptor subfamily.</text>
</comment>
<gene>
    <name evidence="13" type="ORF">RIMI_LOCUS13177142</name>
</gene>
<evidence type="ECO:0000256" key="3">
    <source>
        <dbReference type="ARBA" id="ARBA00022692"/>
    </source>
</evidence>
<feature type="domain" description="G-protein coupled receptors family 3 profile" evidence="12">
    <location>
        <begin position="127"/>
        <end position="289"/>
    </location>
</feature>
<evidence type="ECO:0000256" key="1">
    <source>
        <dbReference type="ARBA" id="ARBA00004141"/>
    </source>
</evidence>
<dbReference type="PROSITE" id="PS50259">
    <property type="entry name" value="G_PROTEIN_RECEP_F3_4"/>
    <property type="match status" value="1"/>
</dbReference>
<evidence type="ECO:0000256" key="9">
    <source>
        <dbReference type="ARBA" id="ARBA00023224"/>
    </source>
</evidence>
<evidence type="ECO:0000256" key="11">
    <source>
        <dbReference type="SAM" id="Phobius"/>
    </source>
</evidence>
<evidence type="ECO:0000259" key="12">
    <source>
        <dbReference type="PROSITE" id="PS50259"/>
    </source>
</evidence>
<proteinExistence type="inferred from homology"/>
<dbReference type="Pfam" id="PF00003">
    <property type="entry name" value="7tm_3"/>
    <property type="match status" value="1"/>
</dbReference>
<keyword evidence="7" id="KW-0675">Receptor</keyword>
<evidence type="ECO:0000256" key="10">
    <source>
        <dbReference type="SAM" id="MobiDB-lite"/>
    </source>
</evidence>
<dbReference type="InterPro" id="IPR017978">
    <property type="entry name" value="GPCR_3_C"/>
</dbReference>
<keyword evidence="3 11" id="KW-0812">Transmembrane</keyword>
<reference evidence="13" key="1">
    <citation type="submission" date="2023-07" db="EMBL/GenBank/DDBJ databases">
        <authorList>
            <person name="Stuckert A."/>
        </authorList>
    </citation>
    <scope>NUCLEOTIDE SEQUENCE</scope>
</reference>
<feature type="compositionally biased region" description="Polar residues" evidence="10">
    <location>
        <begin position="284"/>
        <end position="295"/>
    </location>
</feature>
<feature type="transmembrane region" description="Helical" evidence="11">
    <location>
        <begin position="247"/>
        <end position="267"/>
    </location>
</feature>
<dbReference type="Proteomes" id="UP001176940">
    <property type="component" value="Unassembled WGS sequence"/>
</dbReference>
<sequence length="350" mass="38580">MLLATLWSQECIAVSRDDEVAVSQDRYVIISIMEAVVNSVIELPPVVVNGTSTSSVHGLPLVAVSGAAASEVPSTVNICGGLPFPLGNFSEARCGNGPPYLLGPCVSVKVALMQSQTLEPWKLYSTVGLLLGLDVITFGIWQIVDPLQRTIEEFTKEEPRGDLDVLILPQLEHCSSVKMNTWLGIVYGSKGLLLLLGIFLAYETKSVSTEKINDHRAVGMAIYNVAVLCLITAPVTMILSSQQDASFAFSSLAIVFSAYITLVVLFVPKMRRLITRGEWQSEQQDTLKTGSSTNNNEEEKSRLLERENQELGRIIAEKEERVMELRQQLRSRRKQSVTARRGKLLRQSLS</sequence>
<evidence type="ECO:0000256" key="4">
    <source>
        <dbReference type="ARBA" id="ARBA00022989"/>
    </source>
</evidence>
<organism evidence="13 14">
    <name type="scientific">Ranitomeya imitator</name>
    <name type="common">mimic poison frog</name>
    <dbReference type="NCBI Taxonomy" id="111125"/>
    <lineage>
        <taxon>Eukaryota</taxon>
        <taxon>Metazoa</taxon>
        <taxon>Chordata</taxon>
        <taxon>Craniata</taxon>
        <taxon>Vertebrata</taxon>
        <taxon>Euteleostomi</taxon>
        <taxon>Amphibia</taxon>
        <taxon>Batrachia</taxon>
        <taxon>Anura</taxon>
        <taxon>Neobatrachia</taxon>
        <taxon>Hyloidea</taxon>
        <taxon>Dendrobatidae</taxon>
        <taxon>Dendrobatinae</taxon>
        <taxon>Ranitomeya</taxon>
    </lineage>
</organism>
<evidence type="ECO:0000256" key="7">
    <source>
        <dbReference type="ARBA" id="ARBA00023170"/>
    </source>
</evidence>
<protein>
    <recommendedName>
        <fullName evidence="12">G-protein coupled receptors family 3 profile domain-containing protein</fullName>
    </recommendedName>
</protein>
<evidence type="ECO:0000256" key="6">
    <source>
        <dbReference type="ARBA" id="ARBA00023136"/>
    </source>
</evidence>
<keyword evidence="5" id="KW-0297">G-protein coupled receptor</keyword>
<keyword evidence="4 11" id="KW-1133">Transmembrane helix</keyword>
<accession>A0ABN9LX32</accession>
<dbReference type="PRINTS" id="PR01176">
    <property type="entry name" value="GABABRECEPTR"/>
</dbReference>
<name>A0ABN9LX32_9NEOB</name>
<keyword evidence="9" id="KW-0807">Transducer</keyword>
<dbReference type="PANTHER" id="PTHR10519">
    <property type="entry name" value="GABA-B RECEPTOR"/>
    <property type="match status" value="1"/>
</dbReference>
<comment type="subcellular location">
    <subcellularLocation>
        <location evidence="1">Membrane</location>
        <topology evidence="1">Multi-pass membrane protein</topology>
    </subcellularLocation>
</comment>
<evidence type="ECO:0000256" key="2">
    <source>
        <dbReference type="ARBA" id="ARBA00008991"/>
    </source>
</evidence>
<evidence type="ECO:0000256" key="8">
    <source>
        <dbReference type="ARBA" id="ARBA00023180"/>
    </source>
</evidence>
<keyword evidence="8" id="KW-0325">Glycoprotein</keyword>
<dbReference type="EMBL" id="CAUEEQ010032256">
    <property type="protein sequence ID" value="CAJ0950802.1"/>
    <property type="molecule type" value="Genomic_DNA"/>
</dbReference>
<feature type="transmembrane region" description="Helical" evidence="11">
    <location>
        <begin position="181"/>
        <end position="202"/>
    </location>
</feature>
<dbReference type="PANTHER" id="PTHR10519:SF77">
    <property type="entry name" value="GAMMA-AMINOBUTYRIC ACID TYPE B RECEPTOR SUBUNIT 1"/>
    <property type="match status" value="1"/>
</dbReference>